<dbReference type="PROSITE" id="PS51471">
    <property type="entry name" value="FE2OG_OXY"/>
    <property type="match status" value="1"/>
</dbReference>
<dbReference type="PANTHER" id="PTHR47991">
    <property type="entry name" value="OXOGLUTARATE/IRON-DEPENDENT DIOXYGENASE"/>
    <property type="match status" value="1"/>
</dbReference>
<name>A0A7N1A600_KALFE</name>
<protein>
    <recommendedName>
        <fullName evidence="3">Fe2OG dioxygenase domain-containing protein</fullName>
    </recommendedName>
</protein>
<sequence length="153" mass="16727">MSYYPPCPNLELTVGNRCHSDKSTLSTLLQDGVGGLSVKVAKDTDGLKKGEWIEVPPINGALVIIVGDILQILSNGRYVSVEHRVRTTKISSRVSIAVFTNPILSEKIGPLPLAVKDDVAFYREVSYLDYLVSTAHTGRRPLDFVENNNPAGF</sequence>
<proteinExistence type="predicted"/>
<evidence type="ECO:0000313" key="5">
    <source>
        <dbReference type="Proteomes" id="UP000594263"/>
    </source>
</evidence>
<dbReference type="Pfam" id="PF03171">
    <property type="entry name" value="2OG-FeII_Oxy"/>
    <property type="match status" value="1"/>
</dbReference>
<dbReference type="InterPro" id="IPR044861">
    <property type="entry name" value="IPNS-like_FE2OG_OXY"/>
</dbReference>
<dbReference type="GO" id="GO:0046872">
    <property type="term" value="F:metal ion binding"/>
    <property type="evidence" value="ECO:0007669"/>
    <property type="project" value="UniProtKB-KW"/>
</dbReference>
<dbReference type="Gene3D" id="2.60.120.330">
    <property type="entry name" value="B-lactam Antibiotic, Isopenicillin N Synthase, Chain"/>
    <property type="match status" value="1"/>
</dbReference>
<organism evidence="4 5">
    <name type="scientific">Kalanchoe fedtschenkoi</name>
    <name type="common">Lavender scallops</name>
    <name type="synonym">South American air plant</name>
    <dbReference type="NCBI Taxonomy" id="63787"/>
    <lineage>
        <taxon>Eukaryota</taxon>
        <taxon>Viridiplantae</taxon>
        <taxon>Streptophyta</taxon>
        <taxon>Embryophyta</taxon>
        <taxon>Tracheophyta</taxon>
        <taxon>Spermatophyta</taxon>
        <taxon>Magnoliopsida</taxon>
        <taxon>eudicotyledons</taxon>
        <taxon>Gunneridae</taxon>
        <taxon>Pentapetalae</taxon>
        <taxon>Saxifragales</taxon>
        <taxon>Crassulaceae</taxon>
        <taxon>Kalanchoe</taxon>
    </lineage>
</organism>
<dbReference type="OMA" id="ENEGEWM"/>
<dbReference type="AlphaFoldDB" id="A0A7N1A600"/>
<dbReference type="InterPro" id="IPR027443">
    <property type="entry name" value="IPNS-like_sf"/>
</dbReference>
<reference evidence="4" key="1">
    <citation type="submission" date="2021-01" db="UniProtKB">
        <authorList>
            <consortium name="EnsemblPlants"/>
        </authorList>
    </citation>
    <scope>IDENTIFICATION</scope>
</reference>
<evidence type="ECO:0000256" key="2">
    <source>
        <dbReference type="ARBA" id="ARBA00023004"/>
    </source>
</evidence>
<feature type="domain" description="Fe2OG dioxygenase" evidence="3">
    <location>
        <begin position="1"/>
        <end position="102"/>
    </location>
</feature>
<evidence type="ECO:0000313" key="4">
    <source>
        <dbReference type="EnsemblPlants" id="Kaladp0427s0004.1.v1.1"/>
    </source>
</evidence>
<dbReference type="InterPro" id="IPR050295">
    <property type="entry name" value="Plant_2OG-oxidoreductases"/>
</dbReference>
<dbReference type="Gramene" id="Kaladp0427s0004.1.v1.1">
    <property type="protein sequence ID" value="Kaladp0427s0004.1.v1.1"/>
    <property type="gene ID" value="Kaladp0427s0004.v1.1"/>
</dbReference>
<keyword evidence="1" id="KW-0479">Metal-binding</keyword>
<keyword evidence="5" id="KW-1185">Reference proteome</keyword>
<dbReference type="SUPFAM" id="SSF51197">
    <property type="entry name" value="Clavaminate synthase-like"/>
    <property type="match status" value="1"/>
</dbReference>
<evidence type="ECO:0000259" key="3">
    <source>
        <dbReference type="PROSITE" id="PS51471"/>
    </source>
</evidence>
<evidence type="ECO:0000256" key="1">
    <source>
        <dbReference type="ARBA" id="ARBA00022723"/>
    </source>
</evidence>
<dbReference type="EnsemblPlants" id="Kaladp0427s0004.1.v1.1">
    <property type="protein sequence ID" value="Kaladp0427s0004.1.v1.1"/>
    <property type="gene ID" value="Kaladp0427s0004.v1.1"/>
</dbReference>
<dbReference type="Proteomes" id="UP000594263">
    <property type="component" value="Unplaced"/>
</dbReference>
<accession>A0A7N1A600</accession>
<keyword evidence="2" id="KW-0408">Iron</keyword>
<dbReference type="InterPro" id="IPR005123">
    <property type="entry name" value="Oxoglu/Fe-dep_dioxygenase_dom"/>
</dbReference>